<dbReference type="SUPFAM" id="SSF53659">
    <property type="entry name" value="Isocitrate/Isopropylmalate dehydrogenase-like"/>
    <property type="match status" value="1"/>
</dbReference>
<evidence type="ECO:0000313" key="5">
    <source>
        <dbReference type="Proteomes" id="UP000589520"/>
    </source>
</evidence>
<dbReference type="EC" id="1.1.1.41" evidence="4"/>
<accession>A0A7Y9PHY9</accession>
<gene>
    <name evidence="4" type="ORF">HDF17_001745</name>
</gene>
<comment type="caution">
    <text evidence="4">The sequence shown here is derived from an EMBL/GenBank/DDBJ whole genome shotgun (WGS) entry which is preliminary data.</text>
</comment>
<dbReference type="Pfam" id="PF00180">
    <property type="entry name" value="Iso_dh"/>
    <property type="match status" value="1"/>
</dbReference>
<keyword evidence="5" id="KW-1185">Reference proteome</keyword>
<dbReference type="SMART" id="SM01329">
    <property type="entry name" value="Iso_dh"/>
    <property type="match status" value="1"/>
</dbReference>
<keyword evidence="2 4" id="KW-0560">Oxidoreductase</keyword>
<sequence>MAAKTHKVTLVPGDGIGPEVTTAVVKIVEAAGAATGAAFDWHTFDAGADAFAKTGEYIPKALYNSIEQNRVALKGPVTTPIGGGFASINVTLRKKFDLFANFRPIKNLPGLKTNYPGVDLIIFRENTEDLYAGLEVMVVPGVAQSLKIITEKGSTRIAKAAFDYAKKHGRKKIHSIHKANIMKLTDGLFLDCARKVATGFPEVEYKEHIVDNTCMQLVMNPYQYDILLTENLYGDILSDLCSAFVGGLGLVPGANLGAECAIFEAVHGSAPDIAGKDLANPTALLQSAVLMLHHLDEPATAERIQAGIEAVYAEGKTLTKDVGGTSGTKAFADAVIAAMESAA</sequence>
<dbReference type="InterPro" id="IPR024084">
    <property type="entry name" value="IsoPropMal-DH-like_dom"/>
</dbReference>
<dbReference type="GO" id="GO:0006102">
    <property type="term" value="P:isocitrate metabolic process"/>
    <property type="evidence" value="ECO:0007669"/>
    <property type="project" value="TreeGrafter"/>
</dbReference>
<dbReference type="GO" id="GO:0000287">
    <property type="term" value="F:magnesium ion binding"/>
    <property type="evidence" value="ECO:0007669"/>
    <property type="project" value="InterPro"/>
</dbReference>
<dbReference type="PANTHER" id="PTHR11835:SF34">
    <property type="entry name" value="ISOCITRATE DEHYDROGENASE [NAD] SUBUNIT ALPHA, MITOCHONDRIAL"/>
    <property type="match status" value="1"/>
</dbReference>
<evidence type="ECO:0000313" key="4">
    <source>
        <dbReference type="EMBL" id="NYF79458.1"/>
    </source>
</evidence>
<dbReference type="InterPro" id="IPR019818">
    <property type="entry name" value="IsoCit/isopropylmalate_DH_CS"/>
</dbReference>
<name>A0A7Y9PHY9_9BACT</name>
<proteinExistence type="inferred from homology"/>
<feature type="domain" description="Isopropylmalate dehydrogenase-like" evidence="3">
    <location>
        <begin position="7"/>
        <end position="335"/>
    </location>
</feature>
<dbReference type="GO" id="GO:0004449">
    <property type="term" value="F:isocitrate dehydrogenase (NAD+) activity"/>
    <property type="evidence" value="ECO:0007669"/>
    <property type="project" value="UniProtKB-EC"/>
</dbReference>
<dbReference type="GO" id="GO:0006099">
    <property type="term" value="P:tricarboxylic acid cycle"/>
    <property type="evidence" value="ECO:0007669"/>
    <property type="project" value="TreeGrafter"/>
</dbReference>
<reference evidence="4 5" key="1">
    <citation type="submission" date="2020-07" db="EMBL/GenBank/DDBJ databases">
        <title>Genomic Encyclopedia of Type Strains, Phase IV (KMG-V): Genome sequencing to study the core and pangenomes of soil and plant-associated prokaryotes.</title>
        <authorList>
            <person name="Whitman W."/>
        </authorList>
    </citation>
    <scope>NUCLEOTIDE SEQUENCE [LARGE SCALE GENOMIC DNA]</scope>
    <source>
        <strain evidence="4 5">X4EP2</strain>
    </source>
</reference>
<comment type="similarity">
    <text evidence="1">Belongs to the isocitrate and isopropylmalate dehydrogenases family.</text>
</comment>
<dbReference type="PROSITE" id="PS00470">
    <property type="entry name" value="IDH_IMDH"/>
    <property type="match status" value="1"/>
</dbReference>
<evidence type="ECO:0000259" key="3">
    <source>
        <dbReference type="SMART" id="SM01329"/>
    </source>
</evidence>
<protein>
    <submittedName>
        <fullName evidence="4">Isocitrate dehydrogenase (NAD+)</fullName>
        <ecNumber evidence="4">1.1.1.41</ecNumber>
    </submittedName>
</protein>
<evidence type="ECO:0000256" key="2">
    <source>
        <dbReference type="ARBA" id="ARBA00023002"/>
    </source>
</evidence>
<dbReference type="Proteomes" id="UP000589520">
    <property type="component" value="Unassembled WGS sequence"/>
</dbReference>
<dbReference type="EMBL" id="JACCCW010000001">
    <property type="protein sequence ID" value="NYF79458.1"/>
    <property type="molecule type" value="Genomic_DNA"/>
</dbReference>
<dbReference type="Gene3D" id="3.40.718.10">
    <property type="entry name" value="Isopropylmalate Dehydrogenase"/>
    <property type="match status" value="1"/>
</dbReference>
<dbReference type="GO" id="GO:0051287">
    <property type="term" value="F:NAD binding"/>
    <property type="evidence" value="ECO:0007669"/>
    <property type="project" value="InterPro"/>
</dbReference>
<dbReference type="AlphaFoldDB" id="A0A7Y9PHY9"/>
<dbReference type="PANTHER" id="PTHR11835">
    <property type="entry name" value="DECARBOXYLATING DEHYDROGENASES-ISOCITRATE, ISOPROPYLMALATE, TARTRATE"/>
    <property type="match status" value="1"/>
</dbReference>
<organism evidence="4 5">
    <name type="scientific">Granulicella arctica</name>
    <dbReference type="NCBI Taxonomy" id="940613"/>
    <lineage>
        <taxon>Bacteria</taxon>
        <taxon>Pseudomonadati</taxon>
        <taxon>Acidobacteriota</taxon>
        <taxon>Terriglobia</taxon>
        <taxon>Terriglobales</taxon>
        <taxon>Acidobacteriaceae</taxon>
        <taxon>Granulicella</taxon>
    </lineage>
</organism>
<evidence type="ECO:0000256" key="1">
    <source>
        <dbReference type="ARBA" id="ARBA00007769"/>
    </source>
</evidence>